<sequence length="120" mass="13754">MALFSLSLLYSFAKNTNSRKEAIVYLRTERDERKEEICCGSSDGDGATSEWNVETRGEEGQRWLRGAMKLAWPAGFAELGNPRCEIWAKPLFCVSFLLRRNEKRSFYQMIGYPPTLPPLP</sequence>
<gene>
    <name evidence="1" type="ORF">OPV22_009780</name>
</gene>
<dbReference type="EMBL" id="JAQQAF010000003">
    <property type="protein sequence ID" value="KAJ8499228.1"/>
    <property type="molecule type" value="Genomic_DNA"/>
</dbReference>
<dbReference type="AlphaFoldDB" id="A0AAV8RJN4"/>
<comment type="caution">
    <text evidence="1">The sequence shown here is derived from an EMBL/GenBank/DDBJ whole genome shotgun (WGS) entry which is preliminary data.</text>
</comment>
<accession>A0AAV8RJN4</accession>
<evidence type="ECO:0000313" key="1">
    <source>
        <dbReference type="EMBL" id="KAJ8499228.1"/>
    </source>
</evidence>
<keyword evidence="2" id="KW-1185">Reference proteome</keyword>
<evidence type="ECO:0000313" key="2">
    <source>
        <dbReference type="Proteomes" id="UP001222027"/>
    </source>
</evidence>
<protein>
    <submittedName>
        <fullName evidence="1">Uncharacterized protein</fullName>
    </submittedName>
</protein>
<dbReference type="Proteomes" id="UP001222027">
    <property type="component" value="Unassembled WGS sequence"/>
</dbReference>
<name>A0AAV8RJN4_ENSVE</name>
<proteinExistence type="predicted"/>
<reference evidence="1 2" key="1">
    <citation type="submission" date="2022-12" db="EMBL/GenBank/DDBJ databases">
        <title>Chromosome-scale assembly of the Ensete ventricosum genome.</title>
        <authorList>
            <person name="Dussert Y."/>
            <person name="Stocks J."/>
            <person name="Wendawek A."/>
            <person name="Woldeyes F."/>
            <person name="Nichols R.A."/>
            <person name="Borrell J.S."/>
        </authorList>
    </citation>
    <scope>NUCLEOTIDE SEQUENCE [LARGE SCALE GENOMIC DNA]</scope>
    <source>
        <strain evidence="2">cv. Maze</strain>
        <tissue evidence="1">Seeds</tissue>
    </source>
</reference>
<organism evidence="1 2">
    <name type="scientific">Ensete ventricosum</name>
    <name type="common">Abyssinian banana</name>
    <name type="synonym">Musa ensete</name>
    <dbReference type="NCBI Taxonomy" id="4639"/>
    <lineage>
        <taxon>Eukaryota</taxon>
        <taxon>Viridiplantae</taxon>
        <taxon>Streptophyta</taxon>
        <taxon>Embryophyta</taxon>
        <taxon>Tracheophyta</taxon>
        <taxon>Spermatophyta</taxon>
        <taxon>Magnoliopsida</taxon>
        <taxon>Liliopsida</taxon>
        <taxon>Zingiberales</taxon>
        <taxon>Musaceae</taxon>
        <taxon>Ensete</taxon>
    </lineage>
</organism>